<dbReference type="PROSITE" id="PS51257">
    <property type="entry name" value="PROKAR_LIPOPROTEIN"/>
    <property type="match status" value="1"/>
</dbReference>
<dbReference type="AlphaFoldDB" id="A0A317XXF3"/>
<feature type="compositionally biased region" description="Polar residues" evidence="1">
    <location>
        <begin position="10"/>
        <end position="19"/>
    </location>
</feature>
<feature type="region of interest" description="Disordered" evidence="1">
    <location>
        <begin position="1"/>
        <end position="20"/>
    </location>
</feature>
<accession>A0A317XXF3</accession>
<dbReference type="Proteomes" id="UP000246740">
    <property type="component" value="Unassembled WGS sequence"/>
</dbReference>
<proteinExistence type="predicted"/>
<dbReference type="EMBL" id="KZ819189">
    <property type="protein sequence ID" value="PWZ01981.1"/>
    <property type="molecule type" value="Genomic_DNA"/>
</dbReference>
<name>A0A317XXF3_9BASI</name>
<reference evidence="2 3" key="1">
    <citation type="journal article" date="2018" name="Mol. Biol. Evol.">
        <title>Broad Genomic Sampling Reveals a Smut Pathogenic Ancestry of the Fungal Clade Ustilaginomycotina.</title>
        <authorList>
            <person name="Kijpornyongpan T."/>
            <person name="Mondo S.J."/>
            <person name="Barry K."/>
            <person name="Sandor L."/>
            <person name="Lee J."/>
            <person name="Lipzen A."/>
            <person name="Pangilinan J."/>
            <person name="LaButti K."/>
            <person name="Hainaut M."/>
            <person name="Henrissat B."/>
            <person name="Grigoriev I.V."/>
            <person name="Spatafora J.W."/>
            <person name="Aime M.C."/>
        </authorList>
    </citation>
    <scope>NUCLEOTIDE SEQUENCE [LARGE SCALE GENOMIC DNA]</scope>
    <source>
        <strain evidence="2 3">MCA 3645</strain>
    </source>
</reference>
<gene>
    <name evidence="2" type="ORF">BCV70DRAFT_54494</name>
</gene>
<evidence type="ECO:0000313" key="2">
    <source>
        <dbReference type="EMBL" id="PWZ01981.1"/>
    </source>
</evidence>
<dbReference type="InParanoid" id="A0A317XXF3"/>
<keyword evidence="3" id="KW-1185">Reference proteome</keyword>
<evidence type="ECO:0000256" key="1">
    <source>
        <dbReference type="SAM" id="MobiDB-lite"/>
    </source>
</evidence>
<feature type="region of interest" description="Disordered" evidence="1">
    <location>
        <begin position="61"/>
        <end position="121"/>
    </location>
</feature>
<protein>
    <submittedName>
        <fullName evidence="2">Uncharacterized protein</fullName>
    </submittedName>
</protein>
<organism evidence="2 3">
    <name type="scientific">Testicularia cyperi</name>
    <dbReference type="NCBI Taxonomy" id="1882483"/>
    <lineage>
        <taxon>Eukaryota</taxon>
        <taxon>Fungi</taxon>
        <taxon>Dikarya</taxon>
        <taxon>Basidiomycota</taxon>
        <taxon>Ustilaginomycotina</taxon>
        <taxon>Ustilaginomycetes</taxon>
        <taxon>Ustilaginales</taxon>
        <taxon>Anthracoideaceae</taxon>
        <taxon>Testicularia</taxon>
    </lineage>
</organism>
<sequence length="200" mass="21761">MARSKREVQNPGSVESPATGSLVAACTRSHHHSLADVARVSKACEVEKRCLSTATARSTKDDLLARPKQPTALQEARSETSTRANKRVRRGPEFGRVRPDVDPPIPKKPRHWSTTPRTHGTACRSTMRGFFFPGPASSMMSVVSAPGKRSLRVSRHELLSPLTPTFNSTSVTIVSTKVRPAILRRKRSTATEGPEVGKSG</sequence>
<evidence type="ECO:0000313" key="3">
    <source>
        <dbReference type="Proteomes" id="UP000246740"/>
    </source>
</evidence>
<feature type="compositionally biased region" description="Basic and acidic residues" evidence="1">
    <location>
        <begin position="90"/>
        <end position="101"/>
    </location>
</feature>